<reference evidence="4" key="1">
    <citation type="submission" date="2025-08" db="UniProtKB">
        <authorList>
            <consortium name="RefSeq"/>
        </authorList>
    </citation>
    <scope>IDENTIFICATION</scope>
    <source>
        <tissue evidence="4">Seedling</tissue>
    </source>
</reference>
<feature type="region of interest" description="Disordered" evidence="1">
    <location>
        <begin position="546"/>
        <end position="565"/>
    </location>
</feature>
<dbReference type="SUPFAM" id="SSF49879">
    <property type="entry name" value="SMAD/FHA domain"/>
    <property type="match status" value="1"/>
</dbReference>
<feature type="compositionally biased region" description="Basic and acidic residues" evidence="1">
    <location>
        <begin position="417"/>
        <end position="427"/>
    </location>
</feature>
<dbReference type="PROSITE" id="PS50006">
    <property type="entry name" value="FHA_DOMAIN"/>
    <property type="match status" value="1"/>
</dbReference>
<dbReference type="SMART" id="SM00240">
    <property type="entry name" value="FHA"/>
    <property type="match status" value="1"/>
</dbReference>
<gene>
    <name evidence="4" type="primary">LOC107421587</name>
</gene>
<feature type="region of interest" description="Disordered" evidence="1">
    <location>
        <begin position="1104"/>
        <end position="1137"/>
    </location>
</feature>
<feature type="domain" description="FHA" evidence="2">
    <location>
        <begin position="63"/>
        <end position="114"/>
    </location>
</feature>
<dbReference type="PANTHER" id="PTHR22593:SF8">
    <property type="entry name" value="FHA DOMAIN-CONTAINING PROTEIN PS1"/>
    <property type="match status" value="1"/>
</dbReference>
<evidence type="ECO:0000259" key="2">
    <source>
        <dbReference type="PROSITE" id="PS50006"/>
    </source>
</evidence>
<evidence type="ECO:0000256" key="1">
    <source>
        <dbReference type="SAM" id="MobiDB-lite"/>
    </source>
</evidence>
<feature type="region of interest" description="Disordered" evidence="1">
    <location>
        <begin position="403"/>
        <end position="439"/>
    </location>
</feature>
<protein>
    <submittedName>
        <fullName evidence="4">FHA domain-containing protein PS1 isoform X1</fullName>
    </submittedName>
</protein>
<dbReference type="GeneID" id="107421587"/>
<evidence type="ECO:0000313" key="4">
    <source>
        <dbReference type="RefSeq" id="XP_060673699.1"/>
    </source>
</evidence>
<dbReference type="InterPro" id="IPR002716">
    <property type="entry name" value="PIN_dom"/>
</dbReference>
<dbReference type="RefSeq" id="XP_060673699.1">
    <property type="nucleotide sequence ID" value="XM_060817716.1"/>
</dbReference>
<dbReference type="Proteomes" id="UP001652623">
    <property type="component" value="Chromosome 5"/>
</dbReference>
<dbReference type="Pfam" id="PF00498">
    <property type="entry name" value="FHA"/>
    <property type="match status" value="1"/>
</dbReference>
<proteinExistence type="predicted"/>
<dbReference type="Pfam" id="PF13638">
    <property type="entry name" value="PIN_4"/>
    <property type="match status" value="1"/>
</dbReference>
<sequence length="1430" mass="160519">MASNKEYRFKYEEEEPKIPVFTVLKNGAILKNIFIVNNNSPCSNPNPPPPSSQIPNQDNEEIVTVGRHPDSHIMLTHPSISRSHLHIRSNPSSHTLCVFDLGSTHGTWVCDERIEPRVRVQLKEGDTLRVGASTRVYRLHWIPLSRAYHFENPLASMDVAMAEEKEGGNGVAEEENSMEVCEDEKKSLPIEEEITLESENCLGGESQEIQSLDSIVEEINSLFSDENLGSISGLNLEENAVTEHENAMEGYEDKKSFQIENTYVEEKDTFAVERKREELFESENSLGAEKNGEEIFESERSLGSERKGEEIFESENSLGAESQEIQSLDSIEEGLNSLFFDEDLGSVVKRTPSAPPMPENLVFTLYDENEELYESPLKDFCEQNEILRQRDEPLNFPLHIEGITLGSENPENDVEEFSSKGLEKEQEAEADLTADSPGKIENEIPFLDDPLNFPLHVEGITLESENPENDVEEFSSKGLEKEEEEEADLTAELPGKIENEIPFLDDHAKSEKISLPAEEVTGETGNQEIGIESLVPEPDCLLLSQSHQAKRESEADHPESEGLENEDQMVSLNHPFGEVSWEIGNQEVGIENLTLEPVCSLHLLSHQRKEENLTPEQKLSSVVNLNSVFLKEAEHPASEGLENEDQMVALNHPFGEIIGQTKSQEIGIEDLIPEPVHSLHSLSHQAKQESLTPEQKLSSVVDLNPAFLNVADHPSEGLENEDQIVSLNGHGKDGPIEYSAQSMTESVNLPLPGDEVFWEFTDDKENQTPQSLFAATCLPQVEKLSSVVDLYSACSNEADHPASEGLETNENQNVSMKDHEQKDVLVEYSAPFMTEYVNSSLPSEEDLLNITYNEENQTLQSLFAATHVPQVEKLSCMVNLNSTCYSEADHPASKGLEKNEDQNVFVEDHEHKDVLVEYSAPFMAESAKSSLPSKEDLLEITNDKENQTPRCHVSETKLPQLEKSSPEISDKMSSFGSIWSRRGKPASVLQIQTGRSGRKSKKDVVHAEVERHNEEDTKDKSISKELFSCLSEEEEEIFTPDKENFTPNTLILKSLKKMGKLEEVKHFESCRSSTSNITIRSNVHPEGHLSPDENNQTTGILKERKSVKPTSGNPVLLEQGSMVKKKRRPERVPFQSLSVNSASKTISEALGPKTATRSNASVNYTQTMVKKVSSPLSNNSVQDNNKRGWIMVVDTATLLDKKSRKYLELLQGLKGTHLIIPRMVLRELDCLKQRSRLFSRKTEASLVLEWIEECMVKTNWWVSVQSSEEDRRLTAPTPLAYPQSPFSDGSDGFTCGTRPLLSLRSIMEIVSPTAEDHILDCALLCRETQSDKQLVILSDDVLLKIKAMAEGLICEPVKEFRESLVNPFSERFLWTDSSPRGLTWSYLDDIILREKYNRCPLKNSSKGENAKGLKLILLHNSHYRQFTPIS</sequence>
<dbReference type="Gene3D" id="2.60.200.20">
    <property type="match status" value="1"/>
</dbReference>
<feature type="compositionally biased region" description="Basic and acidic residues" evidence="1">
    <location>
        <begin position="549"/>
        <end position="560"/>
    </location>
</feature>
<accession>A0ABM4AAE3</accession>
<name>A0ABM4AAE3_ZIZJJ</name>
<organism evidence="3 4">
    <name type="scientific">Ziziphus jujuba</name>
    <name type="common">Chinese jujube</name>
    <name type="synonym">Ziziphus sativa</name>
    <dbReference type="NCBI Taxonomy" id="326968"/>
    <lineage>
        <taxon>Eukaryota</taxon>
        <taxon>Viridiplantae</taxon>
        <taxon>Streptophyta</taxon>
        <taxon>Embryophyta</taxon>
        <taxon>Tracheophyta</taxon>
        <taxon>Spermatophyta</taxon>
        <taxon>Magnoliopsida</taxon>
        <taxon>eudicotyledons</taxon>
        <taxon>Gunneridae</taxon>
        <taxon>Pentapetalae</taxon>
        <taxon>rosids</taxon>
        <taxon>fabids</taxon>
        <taxon>Rosales</taxon>
        <taxon>Rhamnaceae</taxon>
        <taxon>Paliureae</taxon>
        <taxon>Ziziphus</taxon>
    </lineage>
</organism>
<dbReference type="InterPro" id="IPR008984">
    <property type="entry name" value="SMAD_FHA_dom_sf"/>
</dbReference>
<evidence type="ECO:0000313" key="3">
    <source>
        <dbReference type="Proteomes" id="UP001652623"/>
    </source>
</evidence>
<feature type="region of interest" description="Disordered" evidence="1">
    <location>
        <begin position="462"/>
        <end position="489"/>
    </location>
</feature>
<keyword evidence="3" id="KW-1185">Reference proteome</keyword>
<dbReference type="PANTHER" id="PTHR22593">
    <property type="entry name" value="TRANSMEMBRANE PROTEIN 18"/>
    <property type="match status" value="1"/>
</dbReference>
<dbReference type="Gene3D" id="3.40.50.1010">
    <property type="entry name" value="5'-nuclease"/>
    <property type="match status" value="1"/>
</dbReference>
<dbReference type="InterPro" id="IPR000253">
    <property type="entry name" value="FHA_dom"/>
</dbReference>